<dbReference type="PANTHER" id="PTHR30273:SF2">
    <property type="entry name" value="PROTEIN FECR"/>
    <property type="match status" value="1"/>
</dbReference>
<feature type="domain" description="Protein FecR C-terminal" evidence="3">
    <location>
        <begin position="335"/>
        <end position="398"/>
    </location>
</feature>
<dbReference type="InterPro" id="IPR032508">
    <property type="entry name" value="FecR_C"/>
</dbReference>
<sequence>MENQEQLQDLLEKYRNHRCSPQEVKQLLGYFQKDSIEQDQLMELVLDHLKALPAVEQLGNISLSSRLDQAFLNIREEIDKSQTKSRSTRLLWKKILAAATVTIIVGVSSLYYINKTKSSTDHSLQAHDILPGGHKARLTLADGKTIELDNTQSGIVIGENSISYNDGTAISAKKNNETISISTPKGGEYKVVLSDGSKVWLNAATTLQYSANLRARGKRRVMLVDGEAYFEVAKDKNRPFVVLTKTQEVEVLGTHFNVSSYADQRRTVTTLEEGSVKVSSISDGTKNNKDLALKAPHLRNEVVLKPGQQSLSSDGKLRVQEADMQSALAWKEGMIYFRDAPIQEVLRQISLWYNIEIEYEGVPTKEVFNGGVKRTSDLSAVLRILELSNVHCRVQKKNNKKILTILQKK</sequence>
<keyword evidence="1" id="KW-1133">Transmembrane helix</keyword>
<proteinExistence type="predicted"/>
<dbReference type="InterPro" id="IPR006860">
    <property type="entry name" value="FecR"/>
</dbReference>
<organism evidence="4 5">
    <name type="scientific">Chryseobacterium herbae</name>
    <dbReference type="NCBI Taxonomy" id="2976476"/>
    <lineage>
        <taxon>Bacteria</taxon>
        <taxon>Pseudomonadati</taxon>
        <taxon>Bacteroidota</taxon>
        <taxon>Flavobacteriia</taxon>
        <taxon>Flavobacteriales</taxon>
        <taxon>Weeksellaceae</taxon>
        <taxon>Chryseobacterium group</taxon>
        <taxon>Chryseobacterium</taxon>
    </lineage>
</organism>
<keyword evidence="5" id="KW-1185">Reference proteome</keyword>
<accession>A0ABT2ISM9</accession>
<dbReference type="EMBL" id="JAOAMU010000002">
    <property type="protein sequence ID" value="MCT2561833.1"/>
    <property type="molecule type" value="Genomic_DNA"/>
</dbReference>
<dbReference type="Proteomes" id="UP001525566">
    <property type="component" value="Unassembled WGS sequence"/>
</dbReference>
<evidence type="ECO:0000259" key="2">
    <source>
        <dbReference type="Pfam" id="PF04773"/>
    </source>
</evidence>
<evidence type="ECO:0000256" key="1">
    <source>
        <dbReference type="SAM" id="Phobius"/>
    </source>
</evidence>
<evidence type="ECO:0000313" key="4">
    <source>
        <dbReference type="EMBL" id="MCT2561833.1"/>
    </source>
</evidence>
<dbReference type="RefSeq" id="WP_259838113.1">
    <property type="nucleotide sequence ID" value="NZ_JAOAMU010000002.1"/>
</dbReference>
<keyword evidence="1" id="KW-0472">Membrane</keyword>
<dbReference type="Gene3D" id="2.60.120.1440">
    <property type="match status" value="1"/>
</dbReference>
<comment type="caution">
    <text evidence="4">The sequence shown here is derived from an EMBL/GenBank/DDBJ whole genome shotgun (WGS) entry which is preliminary data.</text>
</comment>
<evidence type="ECO:0000259" key="3">
    <source>
        <dbReference type="Pfam" id="PF16344"/>
    </source>
</evidence>
<dbReference type="Gene3D" id="3.55.50.30">
    <property type="match status" value="1"/>
</dbReference>
<dbReference type="PANTHER" id="PTHR30273">
    <property type="entry name" value="PERIPLASMIC SIGNAL SENSOR AND SIGMA FACTOR ACTIVATOR FECR-RELATED"/>
    <property type="match status" value="1"/>
</dbReference>
<protein>
    <submittedName>
        <fullName evidence="4">FecR domain-containing protein</fullName>
    </submittedName>
</protein>
<evidence type="ECO:0000313" key="5">
    <source>
        <dbReference type="Proteomes" id="UP001525566"/>
    </source>
</evidence>
<feature type="transmembrane region" description="Helical" evidence="1">
    <location>
        <begin position="95"/>
        <end position="113"/>
    </location>
</feature>
<name>A0ABT2ISM9_9FLAO</name>
<reference evidence="4 5" key="1">
    <citation type="submission" date="2022-09" db="EMBL/GenBank/DDBJ databases">
        <title>Chryseobacterium oleae sp.nov., isolated from the inter-root soil of Pyrola calliantha H. Andr. in Tibet.</title>
        <authorList>
            <person name="Li Z."/>
        </authorList>
    </citation>
    <scope>NUCLEOTIDE SEQUENCE [LARGE SCALE GENOMIC DNA]</scope>
    <source>
        <strain evidence="5">pc1-10</strain>
    </source>
</reference>
<dbReference type="InterPro" id="IPR012373">
    <property type="entry name" value="Ferrdict_sens_TM"/>
</dbReference>
<dbReference type="Pfam" id="PF16344">
    <property type="entry name" value="FecR_C"/>
    <property type="match status" value="1"/>
</dbReference>
<keyword evidence="1" id="KW-0812">Transmembrane</keyword>
<dbReference type="Pfam" id="PF04773">
    <property type="entry name" value="FecR"/>
    <property type="match status" value="1"/>
</dbReference>
<gene>
    <name evidence="4" type="ORF">N0B48_08050</name>
</gene>
<feature type="domain" description="FecR protein" evidence="2">
    <location>
        <begin position="181"/>
        <end position="277"/>
    </location>
</feature>